<dbReference type="Gramene" id="QL03p033868:mrna">
    <property type="protein sequence ID" value="QL03p033868:mrna"/>
    <property type="gene ID" value="QL03p033868"/>
</dbReference>
<dbReference type="InParanoid" id="A0A7N2L6F7"/>
<keyword evidence="4" id="KW-1185">Reference proteome</keyword>
<dbReference type="Gene3D" id="3.10.20.30">
    <property type="match status" value="1"/>
</dbReference>
<dbReference type="EMBL" id="LRBV02000003">
    <property type="status" value="NOT_ANNOTATED_CDS"/>
    <property type="molecule type" value="Genomic_DNA"/>
</dbReference>
<name>A0A7N2L6F7_QUELO</name>
<reference evidence="3" key="2">
    <citation type="submission" date="2021-01" db="UniProtKB">
        <authorList>
            <consortium name="EnsemblPlants"/>
        </authorList>
    </citation>
    <scope>IDENTIFICATION</scope>
</reference>
<protein>
    <recommendedName>
        <fullName evidence="5">Ferredoxin</fullName>
    </recommendedName>
</protein>
<dbReference type="GO" id="GO:0051537">
    <property type="term" value="F:2 iron, 2 sulfur cluster binding"/>
    <property type="evidence" value="ECO:0007669"/>
    <property type="project" value="UniProtKB-KW"/>
</dbReference>
<dbReference type="CDD" id="cd00207">
    <property type="entry name" value="fer2"/>
    <property type="match status" value="1"/>
</dbReference>
<dbReference type="Proteomes" id="UP000594261">
    <property type="component" value="Chromosome 3"/>
</dbReference>
<keyword evidence="1" id="KW-0479">Metal-binding</keyword>
<evidence type="ECO:0000313" key="3">
    <source>
        <dbReference type="EnsemblPlants" id="QL03p033868:mrna"/>
    </source>
</evidence>
<keyword evidence="2" id="KW-0411">Iron-sulfur</keyword>
<keyword evidence="1" id="KW-0408">Iron</keyword>
<evidence type="ECO:0000256" key="1">
    <source>
        <dbReference type="ARBA" id="ARBA00022714"/>
    </source>
</evidence>
<proteinExistence type="predicted"/>
<organism evidence="3 4">
    <name type="scientific">Quercus lobata</name>
    <name type="common">Valley oak</name>
    <dbReference type="NCBI Taxonomy" id="97700"/>
    <lineage>
        <taxon>Eukaryota</taxon>
        <taxon>Viridiplantae</taxon>
        <taxon>Streptophyta</taxon>
        <taxon>Embryophyta</taxon>
        <taxon>Tracheophyta</taxon>
        <taxon>Spermatophyta</taxon>
        <taxon>Magnoliopsida</taxon>
        <taxon>eudicotyledons</taxon>
        <taxon>Gunneridae</taxon>
        <taxon>Pentapetalae</taxon>
        <taxon>rosids</taxon>
        <taxon>fabids</taxon>
        <taxon>Fagales</taxon>
        <taxon>Fagaceae</taxon>
        <taxon>Quercus</taxon>
    </lineage>
</organism>
<evidence type="ECO:0008006" key="5">
    <source>
        <dbReference type="Google" id="ProtNLM"/>
    </source>
</evidence>
<dbReference type="InterPro" id="IPR012675">
    <property type="entry name" value="Beta-grasp_dom_sf"/>
</dbReference>
<reference evidence="3 4" key="1">
    <citation type="journal article" date="2016" name="G3 (Bethesda)">
        <title>First Draft Assembly and Annotation of the Genome of a California Endemic Oak Quercus lobata Nee (Fagaceae).</title>
        <authorList>
            <person name="Sork V.L."/>
            <person name="Fitz-Gibbon S.T."/>
            <person name="Puiu D."/>
            <person name="Crepeau M."/>
            <person name="Gugger P.F."/>
            <person name="Sherman R."/>
            <person name="Stevens K."/>
            <person name="Langley C.H."/>
            <person name="Pellegrini M."/>
            <person name="Salzberg S.L."/>
        </authorList>
    </citation>
    <scope>NUCLEOTIDE SEQUENCE [LARGE SCALE GENOMIC DNA]</scope>
    <source>
        <strain evidence="3 4">cv. SW786</strain>
    </source>
</reference>
<dbReference type="SUPFAM" id="SSF54292">
    <property type="entry name" value="2Fe-2S ferredoxin-like"/>
    <property type="match status" value="1"/>
</dbReference>
<sequence length="132" mass="14598">MISFKFVHACMGTPEHVIAFMGSSVDLSTVNMSTVESLNFLLAQNSTPPSLNLESIFLWICKERLQNIWLEVFSIQNVCNGSIQSETDRTSCLTCASGLVDQSDGSFLDDKQMEKGYVLTCVSYGPTRLQTV</sequence>
<accession>A0A7N2L6F7</accession>
<evidence type="ECO:0000256" key="2">
    <source>
        <dbReference type="ARBA" id="ARBA00023014"/>
    </source>
</evidence>
<dbReference type="InterPro" id="IPR001041">
    <property type="entry name" value="2Fe-2S_ferredoxin-type"/>
</dbReference>
<dbReference type="InterPro" id="IPR036010">
    <property type="entry name" value="2Fe-2S_ferredoxin-like_sf"/>
</dbReference>
<evidence type="ECO:0000313" key="4">
    <source>
        <dbReference type="Proteomes" id="UP000594261"/>
    </source>
</evidence>
<dbReference type="AlphaFoldDB" id="A0A7N2L6F7"/>
<dbReference type="EnsemblPlants" id="QL03p033868:mrna">
    <property type="protein sequence ID" value="QL03p033868:mrna"/>
    <property type="gene ID" value="QL03p033868"/>
</dbReference>
<keyword evidence="1" id="KW-0001">2Fe-2S</keyword>